<sequence>MRQITSSLAIALVLGLNGAALAQDQDEAHQGWYLRGGPVGVFFSPGVDLSVAGATFPGADVSVDPNYSLSFDIGYRFNEQLSASFTFGIPPTAEVRGAGALAGSYLGDVTYAPAILALQYRIPTGNPRFEPYVGAGINYTIMLDSDDRDVAGFDVDNGWGTVLQVGFESMINDRLGVYFDVKKIWIETDARGTLGAGGPPAAAKVTLDPLLVGTGLVWRF</sequence>
<organism evidence="3 4">
    <name type="scientific">Halodurantibacterium flavum</name>
    <dbReference type="NCBI Taxonomy" id="1382802"/>
    <lineage>
        <taxon>Bacteria</taxon>
        <taxon>Pseudomonadati</taxon>
        <taxon>Pseudomonadota</taxon>
        <taxon>Alphaproteobacteria</taxon>
        <taxon>Rhodobacterales</taxon>
        <taxon>Paracoccaceae</taxon>
        <taxon>Halodurantibacterium</taxon>
    </lineage>
</organism>
<dbReference type="Proteomes" id="UP001597353">
    <property type="component" value="Unassembled WGS sequence"/>
</dbReference>
<evidence type="ECO:0000313" key="4">
    <source>
        <dbReference type="Proteomes" id="UP001597353"/>
    </source>
</evidence>
<dbReference type="Gene3D" id="2.40.160.20">
    <property type="match status" value="1"/>
</dbReference>
<proteinExistence type="inferred from homology"/>
<evidence type="ECO:0000256" key="2">
    <source>
        <dbReference type="SAM" id="SignalP"/>
    </source>
</evidence>
<comment type="similarity">
    <text evidence="1">Belongs to the OmpW/AlkL family.</text>
</comment>
<dbReference type="Pfam" id="PF03922">
    <property type="entry name" value="OmpW"/>
    <property type="match status" value="1"/>
</dbReference>
<dbReference type="InterPro" id="IPR011250">
    <property type="entry name" value="OMP/PagP_B-barrel"/>
</dbReference>
<dbReference type="InterPro" id="IPR005618">
    <property type="entry name" value="OMPW"/>
</dbReference>
<dbReference type="RefSeq" id="WP_390261314.1">
    <property type="nucleotide sequence ID" value="NZ_JBHUGH010000008.1"/>
</dbReference>
<dbReference type="PANTHER" id="PTHR36920:SF1">
    <property type="entry name" value="OUTER MEMBRANE PROTEIN W"/>
    <property type="match status" value="1"/>
</dbReference>
<reference evidence="4" key="1">
    <citation type="journal article" date="2019" name="Int. J. Syst. Evol. Microbiol.">
        <title>The Global Catalogue of Microorganisms (GCM) 10K type strain sequencing project: providing services to taxonomists for standard genome sequencing and annotation.</title>
        <authorList>
            <consortium name="The Broad Institute Genomics Platform"/>
            <consortium name="The Broad Institute Genome Sequencing Center for Infectious Disease"/>
            <person name="Wu L."/>
            <person name="Ma J."/>
        </authorList>
    </citation>
    <scope>NUCLEOTIDE SEQUENCE [LARGE SCALE GENOMIC DNA]</scope>
    <source>
        <strain evidence="4">CGMCC 4.7242</strain>
    </source>
</reference>
<evidence type="ECO:0000313" key="3">
    <source>
        <dbReference type="EMBL" id="MFD1912633.1"/>
    </source>
</evidence>
<keyword evidence="2" id="KW-0732">Signal</keyword>
<evidence type="ECO:0000256" key="1">
    <source>
        <dbReference type="ARBA" id="ARBA00009330"/>
    </source>
</evidence>
<comment type="caution">
    <text evidence="3">The sequence shown here is derived from an EMBL/GenBank/DDBJ whole genome shotgun (WGS) entry which is preliminary data.</text>
</comment>
<name>A0ABW4S6C4_9RHOB</name>
<protein>
    <submittedName>
        <fullName evidence="3">OmpW family protein</fullName>
    </submittedName>
</protein>
<dbReference type="SUPFAM" id="SSF56925">
    <property type="entry name" value="OMPA-like"/>
    <property type="match status" value="1"/>
</dbReference>
<feature type="signal peptide" evidence="2">
    <location>
        <begin position="1"/>
        <end position="22"/>
    </location>
</feature>
<gene>
    <name evidence="3" type="ORF">ACFSGJ_10465</name>
</gene>
<dbReference type="PANTHER" id="PTHR36920">
    <property type="match status" value="1"/>
</dbReference>
<keyword evidence="4" id="KW-1185">Reference proteome</keyword>
<accession>A0ABW4S6C4</accession>
<dbReference type="EMBL" id="JBHUGH010000008">
    <property type="protein sequence ID" value="MFD1912633.1"/>
    <property type="molecule type" value="Genomic_DNA"/>
</dbReference>
<feature type="chain" id="PRO_5045261527" evidence="2">
    <location>
        <begin position="23"/>
        <end position="220"/>
    </location>
</feature>